<dbReference type="GO" id="GO:0032259">
    <property type="term" value="P:methylation"/>
    <property type="evidence" value="ECO:0007669"/>
    <property type="project" value="InterPro"/>
</dbReference>
<dbReference type="InterPro" id="IPR029063">
    <property type="entry name" value="SAM-dependent_MTases_sf"/>
</dbReference>
<sequence length="2740" mass="304013">MMQLDLFGATTEEATTPAAPPVLNQDGGWRRPETIAFNTALKAGAMANAIAILNKLSTEAAAQVLLDSGFGLVSMKDRDMMMRAVQSDLMAAIRLKVTGLELRDIRDKENGRPSGIFGTLTNDEQPPNEERNHGSTLQPADLRGNDSDQDRGDGLDRSGHREPLGTGLAEAGVVPAGESPVHGEADRANGTGEGHPGERDSAQAPVSARNPGDARSVAGTPRSDPARGLIADNIVVSENEAEFLKQIRAAWRDAIAADGSFIINDLYPAKVTVNGVTRHFAVSKASDAGPFHLMTLVRGQQGPEFKYFTLRQNGTLVRDGQRNLWALAPEVRDEKINEFLEIIRPVHISTQQAQAVAQTSTQPAVEPQDDAPGIDSQANGAQPGLPTDSVPRPQPGEPGYTLEMATLDLEAMRSSTGVFARVENARIIEGIARQEKLIAEMQAEQGAQHSTSSNAAANQGQATRESVAEPNPLDFTPKQYAEAWMHWAAQRNGVSPAEIQEAYGSESGLNELEQRWVDRVMQAAQSGQPLPGKVLDKLLEARPNALIPESAMPEGYRRPEAREVERQKRTNSTHTAGSGKSTREQLENTFVTQMTDEQLQQASEIFTEGSRAQAIQLQIAKRAQEAQAQQAAKQEAEDAVALASIKAIAPGGQERFGERLEHSIADDDRIGQGGLMEKYQDNIRAIQLLRTLDTENRNATNDELHVLARYVGWGGLKGVFDPQNKTWGKQHVELKSMLTDAEWAAASRSQLDAFYTSPVVVNAMYAGLSRMGYDGGRMIDPSMGSGNFIGMMPAQMRSESSIHGVELDILTSRIASALYPTAKIAKATGFQAYNVPAGHFDLVVGNPPFGNQPITDDRSSAYSGWSIHNYFFAKSIEMLRPGGLMSMVVSHNFLDKLDPHVRRWISRRAELVSGVRLPNNAFKENANTEVVTDILVFRRMDHEAVLGRDETPDWLATTDIDITNPKSGETVQLAVNNYFLKNPQNVLGTQSAAGSMYRANEYTVAPDATKGTLQEQLARWVETLPEGIYSRIERTDDVEIIGAATDIPEHVKEGSFFIKDTKDGPQVWQRLTDMGETQRAQPWQAPNERAGERMMGMIRIREALRTQMRLERSADSDDKRIEASRHELNRVYDGFRSKFGFLNDATNRRIFMDDTESPLVQALEFDYEKAITPAYAQEHGVDPRPARAVKADIFSQRVLFPPGELEVAETAKDALLHSLNQRGRVDLEYMQEVYAKSEKEIIAELADLIYTDPQTGTVVTADEYLSGDVKTKLQAAQAAIKDSPDWQRNVQALQEVIPADKLPSEIHAAIGAIWIPEKHYKAFAREISGGETSFTYVRATGQWLMGEKKGIDYAKNNNEYGTTAMGAMDILAVTLNSRAPEVKKPEVVDGQTRYVTDEEQTEAARQAADKIKSHWDSWLWDDPERAQELAGIYNERFNRTVERKFDGAHLTFPGMNPAIELLGHQKNAVWRALQDRTMLLDHVVGAGKTYESIAAFMEMRRLGICNKPMLAVPNHLTLQWRSDFYRLYPGANVLAATPQDFEKDNRERLFSKIVTGNWDAVIIGHSALKKIPLPPGAEVEVIGEQLDDIGSAIEDMKRARGDRHVIRDMEKIKANLEAKVTRLKEKAGEKTKVVDMADLGIDGLEVDESHEFKNLFFNTQMNRVAGLGNPAGSGKAFDLFVKTRWLRKTYGQDVPMIMATGTPVSNSLAEMFTVQRYMQYDKLKAQGLHVFDAWAKQYGDVQNVYEVAPSGTGYRLSQRFAKFKNLGSLMGEYRSFADVVTLNDLKAQELARGKVFPVPKLAGGRPKNTVVPRSPLQEAFFGVPEIARDDAGTIRFEMHLDPEKPITIVQNEEGKFEMQQQDGDTVRRGGRRYETAQEAAYMTALSAVTPVMHIDQNSIIGQFENLRQLTRETKGKINALSLTGLANKAGLDYRLIDPGARDDPNSKINHAINNMMDLWQQWEADKGTQLVFCDLSVPLSAKAKMASKEKRIFVRDEKGDLTHKKGTMHTLKEYEGLPYFLVQSGRKNDRTFSMYDPHTGQLMKEGLDSKQDAHEFVARLVKQEGGTERWLDMREQSRPIGEDEIDEYKNEHSLDAEGDAADVEFSTADIEGATGVSGFSVYDDIKAKLMARGVPESQIEFIHDHDTPQAKAALFKRTNAGDVRFLLGSTPKMGAGTNVQQRIVGLHHIDAPYRPSDLEQREGRGIRRGNMLYERDPEGFELNVYRYATSQTYDTRRWQLLEHKAAGIEQLRNFKAGMNEIEDVTTEAANSADMKAAASGNPLILKETQLSSEVKKLRNLERAHRDGQFTLQSRLRACRNYAEQSGPRELATFEDLVKQRDGATTLGSYEAQQLNSKEETMAALDRIQAHISSKSSPKAITYRGLEFTFMRDPSDNHYRMYMPDGDTKMMDVFSRTGVATRMENFCVNLDTHAPRILAQINRTQKEVLSLTELVNQPFDQAKDLQEAIAEHGKVQRALRKSNSLSAVKPEEAEAFKAAVAVQKQKLIAMGLGEAVAEIEREEAQDQGLSAKSAKPVGEPQAQHDGPRPTMSLSDATGKRNPQTRHQQALAVDREDHNVIDALMAMHGDGLDPSDDVLRIVRNAAKGFVPKEKTKLERLIEEHSKTGKHGTYIRDENRFFESLSEQFAGAYWILRDALQEYDPGAAIAFVETGEYVGQIVSVTENTATQKINRAGETITHSLKHLNDAPGAFQIGEVVTIKYRDGQGQVVSRGGPVAGLQL</sequence>
<dbReference type="InterPro" id="IPR002052">
    <property type="entry name" value="DNA_methylase_N6_adenine_CS"/>
</dbReference>
<dbReference type="PANTHER" id="PTHR41313">
    <property type="entry name" value="ADENINE-SPECIFIC METHYLTRANSFERASE"/>
    <property type="match status" value="1"/>
</dbReference>
<organism evidence="5 6">
    <name type="scientific">Acidovorax carolinensis</name>
    <dbReference type="NCBI Taxonomy" id="553814"/>
    <lineage>
        <taxon>Bacteria</taxon>
        <taxon>Pseudomonadati</taxon>
        <taxon>Pseudomonadota</taxon>
        <taxon>Betaproteobacteria</taxon>
        <taxon>Burkholderiales</taxon>
        <taxon>Comamonadaceae</taxon>
        <taxon>Acidovorax</taxon>
    </lineage>
</organism>
<dbReference type="GO" id="GO:0006304">
    <property type="term" value="P:DNA modification"/>
    <property type="evidence" value="ECO:0007669"/>
    <property type="project" value="InterPro"/>
</dbReference>
<dbReference type="PROSITE" id="PS00092">
    <property type="entry name" value="N6_MTASE"/>
    <property type="match status" value="1"/>
</dbReference>
<feature type="compositionally biased region" description="Low complexity" evidence="2">
    <location>
        <begin position="354"/>
        <end position="365"/>
    </location>
</feature>
<dbReference type="OrthoDB" id="9151960at2"/>
<dbReference type="Gene3D" id="3.40.50.150">
    <property type="entry name" value="Vaccinia Virus protein VP39"/>
    <property type="match status" value="1"/>
</dbReference>
<reference evidence="5" key="1">
    <citation type="submission" date="2017-05" db="EMBL/GenBank/DDBJ databases">
        <title>Polyphasic characterization of four soil-derived phenanthrene-degrading Acidovorax strains and proposal of Acidovorax phenanthrenivorans sp. nov.</title>
        <authorList>
            <person name="Singleton D."/>
            <person name="Lee J."/>
            <person name="Dickey A.N."/>
            <person name="Stroud A."/>
            <person name="Scholl E.H."/>
            <person name="Wright F.A."/>
            <person name="Aitken M.D."/>
        </authorList>
    </citation>
    <scope>NUCLEOTIDE SEQUENCE</scope>
    <source>
        <strain evidence="5">P4</strain>
        <plasmid evidence="5">pACP4.3</plasmid>
    </source>
</reference>
<dbReference type="Proteomes" id="UP000194440">
    <property type="component" value="Plasmid pACP4.3"/>
</dbReference>
<feature type="compositionally biased region" description="Basic and acidic residues" evidence="2">
    <location>
        <begin position="555"/>
        <end position="568"/>
    </location>
</feature>
<dbReference type="InterPro" id="IPR011639">
    <property type="entry name" value="MethylTrfase_TaqI-like_dom"/>
</dbReference>
<dbReference type="InterPro" id="IPR040782">
    <property type="entry name" value="KfrB"/>
</dbReference>
<protein>
    <submittedName>
        <fullName evidence="5">Uncharacterized protein</fullName>
    </submittedName>
</protein>
<dbReference type="Gene3D" id="3.40.50.300">
    <property type="entry name" value="P-loop containing nucleotide triphosphate hydrolases"/>
    <property type="match status" value="2"/>
</dbReference>
<feature type="compositionally biased region" description="Polar residues" evidence="2">
    <location>
        <begin position="2550"/>
        <end position="2566"/>
    </location>
</feature>
<dbReference type="SUPFAM" id="SSF52540">
    <property type="entry name" value="P-loop containing nucleoside triphosphate hydrolases"/>
    <property type="match status" value="2"/>
</dbReference>
<feature type="compositionally biased region" description="Polar residues" evidence="2">
    <location>
        <begin position="570"/>
        <end position="580"/>
    </location>
</feature>
<accession>A0A240UK95</accession>
<dbReference type="InterPro" id="IPR027417">
    <property type="entry name" value="P-loop_NTPase"/>
</dbReference>
<dbReference type="GO" id="GO:0009007">
    <property type="term" value="F:site-specific DNA-methyltransferase (adenine-specific) activity"/>
    <property type="evidence" value="ECO:0007669"/>
    <property type="project" value="UniProtKB-EC"/>
</dbReference>
<evidence type="ECO:0000259" key="4">
    <source>
        <dbReference type="Pfam" id="PF18790"/>
    </source>
</evidence>
<dbReference type="PANTHER" id="PTHR41313:SF1">
    <property type="entry name" value="DNA METHYLASE ADENINE-SPECIFIC DOMAIN-CONTAINING PROTEIN"/>
    <property type="match status" value="1"/>
</dbReference>
<feature type="region of interest" description="Disordered" evidence="2">
    <location>
        <begin position="553"/>
        <end position="583"/>
    </location>
</feature>
<evidence type="ECO:0000313" key="5">
    <source>
        <dbReference type="EMBL" id="ART61535.1"/>
    </source>
</evidence>
<dbReference type="SUPFAM" id="SSF53335">
    <property type="entry name" value="S-adenosyl-L-methionine-dependent methyltransferases"/>
    <property type="match status" value="1"/>
</dbReference>
<feature type="region of interest" description="Disordered" evidence="2">
    <location>
        <begin position="443"/>
        <end position="472"/>
    </location>
</feature>
<gene>
    <name evidence="5" type="ORF">CBP36_21465</name>
</gene>
<dbReference type="EMBL" id="CP021369">
    <property type="protein sequence ID" value="ART61535.1"/>
    <property type="molecule type" value="Genomic_DNA"/>
</dbReference>
<dbReference type="PRINTS" id="PR00507">
    <property type="entry name" value="N12N6MTFRASE"/>
</dbReference>
<name>A0A240UK95_9BURK</name>
<keyword evidence="5" id="KW-0614">Plasmid</keyword>
<proteinExistence type="predicted"/>
<geneLocation type="plasmid" evidence="5 6">
    <name>pACP4.3</name>
</geneLocation>
<feature type="compositionally biased region" description="Basic and acidic residues" evidence="2">
    <location>
        <begin position="143"/>
        <end position="163"/>
    </location>
</feature>
<dbReference type="InterPro" id="IPR052933">
    <property type="entry name" value="DNA_Protect_Modify"/>
</dbReference>
<feature type="compositionally biased region" description="Polar residues" evidence="2">
    <location>
        <begin position="445"/>
        <end position="464"/>
    </location>
</feature>
<dbReference type="KEGG" id="acip:CBP36_21465"/>
<feature type="domain" description="Type II methyltransferase M.TaqI-like" evidence="3">
    <location>
        <begin position="824"/>
        <end position="910"/>
    </location>
</feature>
<feature type="region of interest" description="Disordered" evidence="2">
    <location>
        <begin position="106"/>
        <end position="226"/>
    </location>
</feature>
<dbReference type="Pfam" id="PF18790">
    <property type="entry name" value="KfrB"/>
    <property type="match status" value="1"/>
</dbReference>
<evidence type="ECO:0000256" key="1">
    <source>
        <dbReference type="SAM" id="Coils"/>
    </source>
</evidence>
<evidence type="ECO:0000259" key="3">
    <source>
        <dbReference type="Pfam" id="PF07669"/>
    </source>
</evidence>
<feature type="domain" description="KfrB" evidence="4">
    <location>
        <begin position="2674"/>
        <end position="2729"/>
    </location>
</feature>
<keyword evidence="6" id="KW-1185">Reference proteome</keyword>
<feature type="region of interest" description="Disordered" evidence="2">
    <location>
        <begin position="354"/>
        <end position="400"/>
    </location>
</feature>
<evidence type="ECO:0000256" key="2">
    <source>
        <dbReference type="SAM" id="MobiDB-lite"/>
    </source>
</evidence>
<evidence type="ECO:0000313" key="6">
    <source>
        <dbReference type="Proteomes" id="UP000194440"/>
    </source>
</evidence>
<dbReference type="GO" id="GO:0003676">
    <property type="term" value="F:nucleic acid binding"/>
    <property type="evidence" value="ECO:0007669"/>
    <property type="project" value="InterPro"/>
</dbReference>
<dbReference type="Pfam" id="PF07669">
    <property type="entry name" value="Eco57I"/>
    <property type="match status" value="1"/>
</dbReference>
<feature type="region of interest" description="Disordered" evidence="2">
    <location>
        <begin position="2522"/>
        <end position="2568"/>
    </location>
</feature>
<feature type="coiled-coil region" evidence="1">
    <location>
        <begin position="1606"/>
        <end position="1633"/>
    </location>
</feature>
<keyword evidence="1" id="KW-0175">Coiled coil</keyword>